<evidence type="ECO:0000313" key="2">
    <source>
        <dbReference type="Proteomes" id="UP000321393"/>
    </source>
</evidence>
<organism evidence="1 2">
    <name type="scientific">Cucumis melo var. makuwa</name>
    <name type="common">Oriental melon</name>
    <dbReference type="NCBI Taxonomy" id="1194695"/>
    <lineage>
        <taxon>Eukaryota</taxon>
        <taxon>Viridiplantae</taxon>
        <taxon>Streptophyta</taxon>
        <taxon>Embryophyta</taxon>
        <taxon>Tracheophyta</taxon>
        <taxon>Spermatophyta</taxon>
        <taxon>Magnoliopsida</taxon>
        <taxon>eudicotyledons</taxon>
        <taxon>Gunneridae</taxon>
        <taxon>Pentapetalae</taxon>
        <taxon>rosids</taxon>
        <taxon>fabids</taxon>
        <taxon>Cucurbitales</taxon>
        <taxon>Cucurbitaceae</taxon>
        <taxon>Benincaseae</taxon>
        <taxon>Cucumis</taxon>
    </lineage>
</organism>
<evidence type="ECO:0000313" key="1">
    <source>
        <dbReference type="EMBL" id="KAA0054981.1"/>
    </source>
</evidence>
<dbReference type="CDD" id="cd09272">
    <property type="entry name" value="RNase_HI_RT_Ty1"/>
    <property type="match status" value="1"/>
</dbReference>
<comment type="caution">
    <text evidence="1">The sequence shown here is derived from an EMBL/GenBank/DDBJ whole genome shotgun (WGS) entry which is preliminary data.</text>
</comment>
<accession>A0A5A7UN31</accession>
<reference evidence="1 2" key="1">
    <citation type="submission" date="2019-08" db="EMBL/GenBank/DDBJ databases">
        <title>Draft genome sequences of two oriental melons (Cucumis melo L. var makuwa).</title>
        <authorList>
            <person name="Kwon S.-Y."/>
        </authorList>
    </citation>
    <scope>NUCLEOTIDE SEQUENCE [LARGE SCALE GENOMIC DNA]</scope>
    <source>
        <strain evidence="2">cv. SW 3</strain>
        <tissue evidence="1">Leaf</tissue>
    </source>
</reference>
<dbReference type="Proteomes" id="UP000321393">
    <property type="component" value="Unassembled WGS sequence"/>
</dbReference>
<dbReference type="OrthoDB" id="414945at2759"/>
<sequence>MLLCLTRGPMRRRLFISPPSSFHSTWRPMRRWTSNHHTLPTNRSPTHRLCLLDNNLLLTNQPQNRSDIEVDKSSAHSKPIKLPMYSKNPRMGDEFEIKDLKNLKYFLGIEVARSKRKYPPNEFNGKLGNSDDQVSIDKEQYQCPVDTIEAFKAAISIANNPVQHDRTKHVEIDRHFIKERLDSGSICIPYIPSSQ</sequence>
<gene>
    <name evidence="1" type="ORF">E6C27_scaffold43052G001270</name>
</gene>
<protein>
    <submittedName>
        <fullName evidence="1">Retrovirus-related Pol polyprotein from transposon TNT 1-94</fullName>
    </submittedName>
</protein>
<dbReference type="EMBL" id="SSTE01008633">
    <property type="protein sequence ID" value="KAA0054981.1"/>
    <property type="molecule type" value="Genomic_DNA"/>
</dbReference>
<proteinExistence type="predicted"/>
<name>A0A5A7UN31_CUCMM</name>
<dbReference type="AlphaFoldDB" id="A0A5A7UN31"/>